<dbReference type="SUPFAM" id="SSF56112">
    <property type="entry name" value="Protein kinase-like (PK-like)"/>
    <property type="match status" value="1"/>
</dbReference>
<dbReference type="NCBIfam" id="TIGR00392">
    <property type="entry name" value="ileS"/>
    <property type="match status" value="1"/>
</dbReference>
<dbReference type="EC" id="6.1.1.5" evidence="3"/>
<dbReference type="PANTHER" id="PTHR42765">
    <property type="entry name" value="SOLEUCYL-TRNA SYNTHETASE"/>
    <property type="match status" value="1"/>
</dbReference>
<evidence type="ECO:0000256" key="11">
    <source>
        <dbReference type="RuleBase" id="RU363035"/>
    </source>
</evidence>
<reference evidence="15 16" key="1">
    <citation type="submission" date="2019-06" db="EMBL/GenBank/DDBJ databases">
        <title>A chromosomal-level reference genome of Carpinus fangiana (Coryloideae, Betulaceae).</title>
        <authorList>
            <person name="Yang X."/>
            <person name="Wang Z."/>
            <person name="Zhang L."/>
            <person name="Hao G."/>
            <person name="Liu J."/>
            <person name="Yang Y."/>
        </authorList>
    </citation>
    <scope>NUCLEOTIDE SEQUENCE [LARGE SCALE GENOMIC DNA]</scope>
    <source>
        <strain evidence="15">Cfa_2016G</strain>
        <tissue evidence="15">Leaf</tissue>
    </source>
</reference>
<evidence type="ECO:0000259" key="13">
    <source>
        <dbReference type="Pfam" id="PF01636"/>
    </source>
</evidence>
<dbReference type="OrthoDB" id="10264412at2759"/>
<comment type="subcellular location">
    <subcellularLocation>
        <location evidence="1">Mitochondrion</location>
    </subcellularLocation>
</comment>
<dbReference type="InterPro" id="IPR009080">
    <property type="entry name" value="tRNAsynth_Ia_anticodon-bd"/>
</dbReference>
<dbReference type="GO" id="GO:0005739">
    <property type="term" value="C:mitochondrion"/>
    <property type="evidence" value="ECO:0007669"/>
    <property type="project" value="UniProtKB-SubCell"/>
</dbReference>
<comment type="caution">
    <text evidence="15">The sequence shown here is derived from an EMBL/GenBank/DDBJ whole genome shotgun (WGS) entry which is preliminary data.</text>
</comment>
<dbReference type="Gene3D" id="3.90.740.10">
    <property type="entry name" value="Valyl/Leucyl/Isoleucyl-tRNA synthetase, editing domain"/>
    <property type="match status" value="1"/>
</dbReference>
<dbReference type="InterPro" id="IPR050081">
    <property type="entry name" value="Ile-tRNA_ligase"/>
</dbReference>
<sequence>MRPLQFHRPINATTCVLGGCLLVHRSEELQQDDDVLAQWPDGTGHIVLKRYGESETQSILTTGSKCPEQRDTDQTVFRLIHDAGDASAVWALGTDTICKIKERTEHVCSEADIITFVRKHFPSIPLPEVLYTYDDHQDCTVMFLARVHGETLRDAWTKLTQAQQNSTWDQIAEYCTTMAGLTSDTLCGVGGTYAMEPYLYAADKSPFEPLTVLQAQSLFNKYSPPEMEPPKIKDFHFYHPDLGPGNIIVSNGAIKAIIDWESAGFYPQFWIATKPSVSPGLNFHPVIDGVQEYEWRKGLKERLQSVGYQASRVVQQQSIASSASHRHESMLRPTRVLHAAEWSKTLHLPKSTFPPRPLAADRPRLLQQCTDDLYAWQAAHRPASKPFVLHDGPPYANGSLHIGHSLNKILKDIICRFQLSQGKRVHYVPGWDCHGLPIEVKALQALGEGQHGDHRKLSPVDIRKAAAKLAEKTIKEQKKGFREWAVMGDWDNSYKTMDKAFEVRQLRVFKSLVEKGLIYRQHKPVYWSPSSGTALAEAELEYDEQHESLAAYIGFRLTTVPAALQAMFEKCNGALYALIWTTTPWTIPSNSAIAVHKDLDYSIIRPGPDGPYFIVATDRIDDVIRITEMEGVEIVASGIRGSDLAEVTRYVPSLVNAGKTEQPVIHADFVSAGSGTGVVHCAAGHGFDDYNVCIARGIEAIAPVDEVGRFTRASHGGLPESLEGQEVLDGGSEAVLQHLMALNAGHQPLDWQVVGLHKYRHKYPIDWRTKQPVIIRATAQWFADVGVVKDAAMRALQDVKFIPESGRSRLESFISGRSQWCISRQRAWGVPIPALYRVSEDGTEEAVMTPATLEHIIGVIEARGINAWWTDAVDDSAWIPADLPQGVYIRGKDTMDVWFDSGTTWAQLPGAFSGSPPSDVVLEGTDQHRGWFQSSLLTYVANQDSSSATSAVHAPYKTLLTHGFTLDQEGRKMSKSLGNVISPSQIMDGSLLPPLKLKKKQQAQPNGFPAYDAMGADALRLWVASSDYTRDVVIGEPVLKAVTGTLHKLRVTLKWLLGVLSDVSPSTTLPNLSPTSPTLQQHLPEAIALHRLRATTQYIHAAYSTHEPFKVAQFLARYVNHDLSAQWFEAAKDPLYAGTDTERRAAQKVCYEVLQELLAALAPITPLMVQETLSHMPDGLRQLLEQNGHDPFHRVWKPTLDDVSPVLSLSNGGFALSTVAAALETIHAQVRTLQEAARVDKRIGSGLECRVVLSVSPGAPNSRTSSEHTEHNAEALAVHHMLSDVQASGSGLEKVFVVSDVEVRLTSDSLHAAEGQVATGADEKDDAWQYVATVPVSLTDFSSRSAEESGGPIIVRVAVEKARQGKCPRCWQYKVTQPEVKADTLCARCEKVVA</sequence>
<dbReference type="Proteomes" id="UP000327013">
    <property type="component" value="Unassembled WGS sequence"/>
</dbReference>
<evidence type="ECO:0000313" key="16">
    <source>
        <dbReference type="Proteomes" id="UP000327013"/>
    </source>
</evidence>
<feature type="domain" description="Aminoglycoside phosphotransferase" evidence="13">
    <location>
        <begin position="83"/>
        <end position="267"/>
    </location>
</feature>
<organism evidence="15 16">
    <name type="scientific">Carpinus fangiana</name>
    <dbReference type="NCBI Taxonomy" id="176857"/>
    <lineage>
        <taxon>Eukaryota</taxon>
        <taxon>Viridiplantae</taxon>
        <taxon>Streptophyta</taxon>
        <taxon>Embryophyta</taxon>
        <taxon>Tracheophyta</taxon>
        <taxon>Spermatophyta</taxon>
        <taxon>Magnoliopsida</taxon>
        <taxon>eudicotyledons</taxon>
        <taxon>Gunneridae</taxon>
        <taxon>Pentapetalae</taxon>
        <taxon>rosids</taxon>
        <taxon>fabids</taxon>
        <taxon>Fagales</taxon>
        <taxon>Betulaceae</taxon>
        <taxon>Carpinus</taxon>
    </lineage>
</organism>
<protein>
    <recommendedName>
        <fullName evidence="3">isoleucine--tRNA ligase</fullName>
        <ecNumber evidence="3">6.1.1.5</ecNumber>
    </recommendedName>
    <alternativeName>
        <fullName evidence="9">Isoleucyl-tRNA synthetase</fullName>
    </alternativeName>
</protein>
<keyword evidence="7 11" id="KW-0648">Protein biosynthesis</keyword>
<dbReference type="GO" id="GO:0002161">
    <property type="term" value="F:aminoacyl-tRNA deacylase activity"/>
    <property type="evidence" value="ECO:0007669"/>
    <property type="project" value="InterPro"/>
</dbReference>
<dbReference type="InterPro" id="IPR002575">
    <property type="entry name" value="Aminoglycoside_PTrfase"/>
</dbReference>
<dbReference type="EMBL" id="VIBQ01000009">
    <property type="protein sequence ID" value="KAB8336747.1"/>
    <property type="molecule type" value="Genomic_DNA"/>
</dbReference>
<evidence type="ECO:0000256" key="9">
    <source>
        <dbReference type="ARBA" id="ARBA00032665"/>
    </source>
</evidence>
<keyword evidence="4 11" id="KW-0436">Ligase</keyword>
<dbReference type="GO" id="GO:0004822">
    <property type="term" value="F:isoleucine-tRNA ligase activity"/>
    <property type="evidence" value="ECO:0007669"/>
    <property type="project" value="UniProtKB-EC"/>
</dbReference>
<keyword evidence="5 11" id="KW-0547">Nucleotide-binding</keyword>
<dbReference type="PROSITE" id="PS00178">
    <property type="entry name" value="AA_TRNA_LIGASE_I"/>
    <property type="match status" value="1"/>
</dbReference>
<dbReference type="GO" id="GO:0009791">
    <property type="term" value="P:post-embryonic development"/>
    <property type="evidence" value="ECO:0007669"/>
    <property type="project" value="UniProtKB-ARBA"/>
</dbReference>
<dbReference type="PANTHER" id="PTHR42765:SF1">
    <property type="entry name" value="ISOLEUCINE--TRNA LIGASE, MITOCHONDRIAL"/>
    <property type="match status" value="1"/>
</dbReference>
<evidence type="ECO:0000256" key="4">
    <source>
        <dbReference type="ARBA" id="ARBA00022598"/>
    </source>
</evidence>
<comment type="similarity">
    <text evidence="2 11">Belongs to the class-I aminoacyl-tRNA synthetase family.</text>
</comment>
<evidence type="ECO:0000256" key="3">
    <source>
        <dbReference type="ARBA" id="ARBA00013165"/>
    </source>
</evidence>
<dbReference type="GO" id="GO:0005524">
    <property type="term" value="F:ATP binding"/>
    <property type="evidence" value="ECO:0007669"/>
    <property type="project" value="UniProtKB-KW"/>
</dbReference>
<dbReference type="GO" id="GO:0032543">
    <property type="term" value="P:mitochondrial translation"/>
    <property type="evidence" value="ECO:0007669"/>
    <property type="project" value="TreeGrafter"/>
</dbReference>
<evidence type="ECO:0000313" key="15">
    <source>
        <dbReference type="EMBL" id="KAB8336747.1"/>
    </source>
</evidence>
<evidence type="ECO:0000256" key="6">
    <source>
        <dbReference type="ARBA" id="ARBA00022840"/>
    </source>
</evidence>
<evidence type="ECO:0000256" key="8">
    <source>
        <dbReference type="ARBA" id="ARBA00023146"/>
    </source>
</evidence>
<dbReference type="Pfam" id="PF08264">
    <property type="entry name" value="Anticodon_1"/>
    <property type="match status" value="1"/>
</dbReference>
<dbReference type="Gene3D" id="3.40.50.620">
    <property type="entry name" value="HUPs"/>
    <property type="match status" value="2"/>
</dbReference>
<evidence type="ECO:0000259" key="14">
    <source>
        <dbReference type="Pfam" id="PF08264"/>
    </source>
</evidence>
<keyword evidence="6 11" id="KW-0067">ATP-binding</keyword>
<dbReference type="SUPFAM" id="SSF52374">
    <property type="entry name" value="Nucleotidylyl transferase"/>
    <property type="match status" value="1"/>
</dbReference>
<evidence type="ECO:0000256" key="5">
    <source>
        <dbReference type="ARBA" id="ARBA00022741"/>
    </source>
</evidence>
<dbReference type="CDD" id="cd05120">
    <property type="entry name" value="APH_ChoK_like"/>
    <property type="match status" value="1"/>
</dbReference>
<dbReference type="InterPro" id="IPR014729">
    <property type="entry name" value="Rossmann-like_a/b/a_fold"/>
</dbReference>
<evidence type="ECO:0000256" key="1">
    <source>
        <dbReference type="ARBA" id="ARBA00004173"/>
    </source>
</evidence>
<dbReference type="Pfam" id="PF00133">
    <property type="entry name" value="tRNA-synt_1"/>
    <property type="match status" value="1"/>
</dbReference>
<dbReference type="InterPro" id="IPR002300">
    <property type="entry name" value="aa-tRNA-synth_Ia"/>
</dbReference>
<comment type="catalytic activity">
    <reaction evidence="10">
        <text>tRNA(Ile) + L-isoleucine + ATP = L-isoleucyl-tRNA(Ile) + AMP + diphosphate</text>
        <dbReference type="Rhea" id="RHEA:11060"/>
        <dbReference type="Rhea" id="RHEA-COMP:9666"/>
        <dbReference type="Rhea" id="RHEA-COMP:9695"/>
        <dbReference type="ChEBI" id="CHEBI:30616"/>
        <dbReference type="ChEBI" id="CHEBI:33019"/>
        <dbReference type="ChEBI" id="CHEBI:58045"/>
        <dbReference type="ChEBI" id="CHEBI:78442"/>
        <dbReference type="ChEBI" id="CHEBI:78528"/>
        <dbReference type="ChEBI" id="CHEBI:456215"/>
        <dbReference type="EC" id="6.1.1.5"/>
    </reaction>
</comment>
<evidence type="ECO:0000259" key="12">
    <source>
        <dbReference type="Pfam" id="PF00133"/>
    </source>
</evidence>
<dbReference type="InterPro" id="IPR001412">
    <property type="entry name" value="aa-tRNA-synth_I_CS"/>
</dbReference>
<dbReference type="InterPro" id="IPR013155">
    <property type="entry name" value="M/V/L/I-tRNA-synth_anticd-bd"/>
</dbReference>
<dbReference type="GO" id="GO:0048608">
    <property type="term" value="P:reproductive structure development"/>
    <property type="evidence" value="ECO:0007669"/>
    <property type="project" value="UniProtKB-ARBA"/>
</dbReference>
<keyword evidence="16" id="KW-1185">Reference proteome</keyword>
<evidence type="ECO:0000256" key="2">
    <source>
        <dbReference type="ARBA" id="ARBA00005594"/>
    </source>
</evidence>
<evidence type="ECO:0000256" key="7">
    <source>
        <dbReference type="ARBA" id="ARBA00022917"/>
    </source>
</evidence>
<dbReference type="InterPro" id="IPR011009">
    <property type="entry name" value="Kinase-like_dom_sf"/>
</dbReference>
<dbReference type="GO" id="GO:0006428">
    <property type="term" value="P:isoleucyl-tRNA aminoacylation"/>
    <property type="evidence" value="ECO:0007669"/>
    <property type="project" value="InterPro"/>
</dbReference>
<accession>A0A5N6KQC5</accession>
<dbReference type="Gene3D" id="1.10.730.20">
    <property type="match status" value="1"/>
</dbReference>
<dbReference type="InterPro" id="IPR002301">
    <property type="entry name" value="Ile-tRNA-ligase"/>
</dbReference>
<proteinExistence type="inferred from homology"/>
<dbReference type="PROSITE" id="PS51257">
    <property type="entry name" value="PROKAR_LIPOPROTEIN"/>
    <property type="match status" value="1"/>
</dbReference>
<feature type="domain" description="Methionyl/Valyl/Leucyl/Isoleucyl-tRNA synthetase anticodon-binding" evidence="14">
    <location>
        <begin position="1088"/>
        <end position="1251"/>
    </location>
</feature>
<name>A0A5N6KQC5_9ROSI</name>
<dbReference type="Pfam" id="PF01636">
    <property type="entry name" value="APH"/>
    <property type="match status" value="1"/>
</dbReference>
<evidence type="ECO:0000256" key="10">
    <source>
        <dbReference type="ARBA" id="ARBA00048359"/>
    </source>
</evidence>
<dbReference type="SUPFAM" id="SSF47323">
    <property type="entry name" value="Anticodon-binding domain of a subclass of class I aminoacyl-tRNA synthetases"/>
    <property type="match status" value="1"/>
</dbReference>
<keyword evidence="8 11" id="KW-0030">Aminoacyl-tRNA synthetase</keyword>
<dbReference type="PRINTS" id="PR00984">
    <property type="entry name" value="TRNASYNTHILE"/>
</dbReference>
<dbReference type="FunFam" id="3.40.50.620:FF:000111">
    <property type="entry name" value="Mitochondrial isoleucyl-tRNA synthetase"/>
    <property type="match status" value="1"/>
</dbReference>
<gene>
    <name evidence="15" type="ORF">FH972_021056</name>
</gene>
<dbReference type="Gene3D" id="3.90.1200.10">
    <property type="match status" value="1"/>
</dbReference>
<dbReference type="InterPro" id="IPR009008">
    <property type="entry name" value="Val/Leu/Ile-tRNA-synth_edit"/>
</dbReference>
<dbReference type="SUPFAM" id="SSF50677">
    <property type="entry name" value="ValRS/IleRS/LeuRS editing domain"/>
    <property type="match status" value="1"/>
</dbReference>
<feature type="domain" description="Aminoacyl-tRNA synthetase class Ia" evidence="12">
    <location>
        <begin position="372"/>
        <end position="1033"/>
    </location>
</feature>